<feature type="compositionally biased region" description="Basic and acidic residues" evidence="1">
    <location>
        <begin position="40"/>
        <end position="52"/>
    </location>
</feature>
<proteinExistence type="predicted"/>
<feature type="region of interest" description="Disordered" evidence="1">
    <location>
        <begin position="40"/>
        <end position="60"/>
    </location>
</feature>
<evidence type="ECO:0000256" key="1">
    <source>
        <dbReference type="SAM" id="MobiDB-lite"/>
    </source>
</evidence>
<keyword evidence="3" id="KW-1185">Reference proteome</keyword>
<dbReference type="AlphaFoldDB" id="A0A0C3AUF2"/>
<evidence type="ECO:0000313" key="3">
    <source>
        <dbReference type="Proteomes" id="UP000054097"/>
    </source>
</evidence>
<sequence length="77" mass="8985">MLPCLDYEDSFVSRLSDSDYADDSGYLDWDIYDLRALPDQDTDHHTKADPDPFNHYSNPNYDRVDDRYLPVPLHSAC</sequence>
<evidence type="ECO:0000313" key="2">
    <source>
        <dbReference type="EMBL" id="KIM28185.1"/>
    </source>
</evidence>
<reference evidence="2 3" key="1">
    <citation type="submission" date="2014-04" db="EMBL/GenBank/DDBJ databases">
        <authorList>
            <consortium name="DOE Joint Genome Institute"/>
            <person name="Kuo A."/>
            <person name="Zuccaro A."/>
            <person name="Kohler A."/>
            <person name="Nagy L.G."/>
            <person name="Floudas D."/>
            <person name="Copeland A."/>
            <person name="Barry K.W."/>
            <person name="Cichocki N."/>
            <person name="Veneault-Fourrey C."/>
            <person name="LaButti K."/>
            <person name="Lindquist E.A."/>
            <person name="Lipzen A."/>
            <person name="Lundell T."/>
            <person name="Morin E."/>
            <person name="Murat C."/>
            <person name="Sun H."/>
            <person name="Tunlid A."/>
            <person name="Henrissat B."/>
            <person name="Grigoriev I.V."/>
            <person name="Hibbett D.S."/>
            <person name="Martin F."/>
            <person name="Nordberg H.P."/>
            <person name="Cantor M.N."/>
            <person name="Hua S.X."/>
        </authorList>
    </citation>
    <scope>NUCLEOTIDE SEQUENCE [LARGE SCALE GENOMIC DNA]</scope>
    <source>
        <strain evidence="2 3">MAFF 305830</strain>
    </source>
</reference>
<accession>A0A0C3AUF2</accession>
<dbReference type="EMBL" id="KN824294">
    <property type="protein sequence ID" value="KIM28185.1"/>
    <property type="molecule type" value="Genomic_DNA"/>
</dbReference>
<dbReference type="HOGENOM" id="CLU_2639648_0_0_1"/>
<organism evidence="2 3">
    <name type="scientific">Serendipita vermifera MAFF 305830</name>
    <dbReference type="NCBI Taxonomy" id="933852"/>
    <lineage>
        <taxon>Eukaryota</taxon>
        <taxon>Fungi</taxon>
        <taxon>Dikarya</taxon>
        <taxon>Basidiomycota</taxon>
        <taxon>Agaricomycotina</taxon>
        <taxon>Agaricomycetes</taxon>
        <taxon>Sebacinales</taxon>
        <taxon>Serendipitaceae</taxon>
        <taxon>Serendipita</taxon>
    </lineage>
</organism>
<dbReference type="Proteomes" id="UP000054097">
    <property type="component" value="Unassembled WGS sequence"/>
</dbReference>
<protein>
    <submittedName>
        <fullName evidence="2">Uncharacterized protein</fullName>
    </submittedName>
</protein>
<gene>
    <name evidence="2" type="ORF">M408DRAFT_329558</name>
</gene>
<name>A0A0C3AUF2_SERVB</name>
<reference evidence="3" key="2">
    <citation type="submission" date="2015-01" db="EMBL/GenBank/DDBJ databases">
        <title>Evolutionary Origins and Diversification of the Mycorrhizal Mutualists.</title>
        <authorList>
            <consortium name="DOE Joint Genome Institute"/>
            <consortium name="Mycorrhizal Genomics Consortium"/>
            <person name="Kohler A."/>
            <person name="Kuo A."/>
            <person name="Nagy L.G."/>
            <person name="Floudas D."/>
            <person name="Copeland A."/>
            <person name="Barry K.W."/>
            <person name="Cichocki N."/>
            <person name="Veneault-Fourrey C."/>
            <person name="LaButti K."/>
            <person name="Lindquist E.A."/>
            <person name="Lipzen A."/>
            <person name="Lundell T."/>
            <person name="Morin E."/>
            <person name="Murat C."/>
            <person name="Riley R."/>
            <person name="Ohm R."/>
            <person name="Sun H."/>
            <person name="Tunlid A."/>
            <person name="Henrissat B."/>
            <person name="Grigoriev I.V."/>
            <person name="Hibbett D.S."/>
            <person name="Martin F."/>
        </authorList>
    </citation>
    <scope>NUCLEOTIDE SEQUENCE [LARGE SCALE GENOMIC DNA]</scope>
    <source>
        <strain evidence="3">MAFF 305830</strain>
    </source>
</reference>